<dbReference type="SUPFAM" id="SSF51126">
    <property type="entry name" value="Pectin lyase-like"/>
    <property type="match status" value="1"/>
</dbReference>
<dbReference type="InterPro" id="IPR011009">
    <property type="entry name" value="Kinase-like_dom_sf"/>
</dbReference>
<evidence type="ECO:0000256" key="1">
    <source>
        <dbReference type="SAM" id="MobiDB-lite"/>
    </source>
</evidence>
<accession>A0ABQ9XC17</accession>
<dbReference type="EMBL" id="JARBJD010000143">
    <property type="protein sequence ID" value="KAK2950063.1"/>
    <property type="molecule type" value="Genomic_DNA"/>
</dbReference>
<evidence type="ECO:0000256" key="2">
    <source>
        <dbReference type="SAM" id="Phobius"/>
    </source>
</evidence>
<dbReference type="Gene3D" id="1.10.510.10">
    <property type="entry name" value="Transferase(Phosphotransferase) domain 1"/>
    <property type="match status" value="1"/>
</dbReference>
<proteinExistence type="predicted"/>
<feature type="transmembrane region" description="Helical" evidence="2">
    <location>
        <begin position="1745"/>
        <end position="1768"/>
    </location>
</feature>
<comment type="caution">
    <text evidence="4">The sequence shown here is derived from an EMBL/GenBank/DDBJ whole genome shotgun (WGS) entry which is preliminary data.</text>
</comment>
<evidence type="ECO:0000313" key="5">
    <source>
        <dbReference type="Proteomes" id="UP001281761"/>
    </source>
</evidence>
<feature type="region of interest" description="Disordered" evidence="1">
    <location>
        <begin position="1432"/>
        <end position="1452"/>
    </location>
</feature>
<dbReference type="InterPro" id="IPR011050">
    <property type="entry name" value="Pectin_lyase_fold/virulence"/>
</dbReference>
<feature type="region of interest" description="Disordered" evidence="1">
    <location>
        <begin position="1558"/>
        <end position="1579"/>
    </location>
</feature>
<dbReference type="SUPFAM" id="SSF56112">
    <property type="entry name" value="Protein kinase-like (PK-like)"/>
    <property type="match status" value="1"/>
</dbReference>
<protein>
    <recommendedName>
        <fullName evidence="3">Protein kinase domain-containing protein</fullName>
    </recommendedName>
</protein>
<dbReference type="InterPro" id="IPR000719">
    <property type="entry name" value="Prot_kinase_dom"/>
</dbReference>
<keyword evidence="2" id="KW-1133">Transmembrane helix</keyword>
<name>A0ABQ9XC17_9EUKA</name>
<keyword evidence="5" id="KW-1185">Reference proteome</keyword>
<keyword evidence="2" id="KW-0472">Membrane</keyword>
<evidence type="ECO:0000313" key="4">
    <source>
        <dbReference type="EMBL" id="KAK2950063.1"/>
    </source>
</evidence>
<dbReference type="PROSITE" id="PS50011">
    <property type="entry name" value="PROTEIN_KINASE_DOM"/>
    <property type="match status" value="1"/>
</dbReference>
<dbReference type="Pfam" id="PF07714">
    <property type="entry name" value="PK_Tyr_Ser-Thr"/>
    <property type="match status" value="1"/>
</dbReference>
<keyword evidence="2" id="KW-0812">Transmembrane</keyword>
<gene>
    <name evidence="4" type="ORF">BLNAU_14985</name>
</gene>
<dbReference type="Proteomes" id="UP001281761">
    <property type="component" value="Unassembled WGS sequence"/>
</dbReference>
<evidence type="ECO:0000259" key="3">
    <source>
        <dbReference type="PROSITE" id="PS50011"/>
    </source>
</evidence>
<organism evidence="4 5">
    <name type="scientific">Blattamonas nauphoetae</name>
    <dbReference type="NCBI Taxonomy" id="2049346"/>
    <lineage>
        <taxon>Eukaryota</taxon>
        <taxon>Metamonada</taxon>
        <taxon>Preaxostyla</taxon>
        <taxon>Oxymonadida</taxon>
        <taxon>Blattamonas</taxon>
    </lineage>
</organism>
<sequence>MKFETAGNGKGGAAICLHQTAASLTVSQCFFHRCVATGFDNDGGALRFACSATITKPFTLDKSSFTECQTTYSFYGSTASAFITIASSSSTVSNCFFHLCNATGRAATVYLIGTHAVLSNCAFVKCASLESYGGALGLSTLTSLSFMYLQFRENRAFVAGSADVAYFNMSKALLNESSVQFCDSTSGSPNIYDPDSQKTDSVLIPQITEHPIIAETVMTFEGDSCLVTMKTNEAVNGTVGILFNGANVPRLIHISVGSPQHPSSKGTVRVTAGPQGVLPTLPDGTNYGFRCESLARGFFFPTITLIEPEVTDATTASLSVSGYFLKDGNYVMVVKSPEGRAFSIPLTFSSSTELTGQVTLSLTDATKPNFEVNYTVESIMCDSESVLLADDLSLKVLFPTSIIDSFLKADTTDGMTLVFSGSWLIAESYTLTLTEQNPTETAHTTEITLSPTSVSTLEKWNITLFPSSSADLRYNTDYKITKMVSSLSIQSSSFTSSVIVTPTEPSRLTALWITGYPDSEKTVGFAVEGRVMARDAKYTVTVKEAGTNILKSFNVTFQSSTTGTGSAVLFSSIASSIELSYNTGYTVTGVKDSANKDVLFVSGLSFTTKAEPTRLVTFTSCCDAMARNELFVMTGRVLDTSAKYRVGLSVSGVVKRTVEMSFNTASQKWEGSACLFPLSAAELDFGTIYSVSSFGKGTGSTRLYYEDQSITIQPEPARLVSTILDDPAAPNSTTLVLASRALKLNAEYVIEFSFSPCSTTPQTTKTTTLKVTTSSETTNSLSVRLYPHLGADLLFDQKYTVLSMRTGSEPSILIESAKCSFVTPPEPGRLVKVEVGEMASTGDETTIPVIFTSLALQALTSYTMTFTSSSSEGTQSHTKTLSLTTQSDGSFGIHSMVLFPIAQTTSERQSQLEFGQAYTLTSFRQSSTDVLFDTPIRFPIPDEPSRLTALRIREYSESDKKAEFTVEGAGMTQDVTYRVIVNETGTNSQKSFNVTFSSSTTGTGSAVLFSSFASSIELDYNTGYTVTRVKDSANKDVLFVSGLSFTTKAEPERLISISSSLTFVDDLKTTITLSFDSCALLSKTQYTLSLQSKPQANEQTHVKKLNVTTEADGTLSALSVALYPFEDGEGRDTQLEFGTEYSLSSFTKQGVSVFFEAGTTSFCTPSEPSRIERVVSAVLNRDLSQIDITFEGRALVAPLGFVELKDGQNTWTSTSALTCNSSTKCSAPFNTGRIESNDQLVFGKSYSVTTPDTEQYVVNEGITVRVPLPPQIDSVSFDFGNSLHTSCLISFHGTDLVPGTEYAVQLSDSLSFLIFVDNQFTAVSAALPLGWSDSLQFATIYPIDTITPTNEAESAIAFGSLSFTTLSKPSRITLSIDSAGSESRICGSEDDPCRSMEVGRRIVRAIGNPSSTFSIIHNTTLRAQLKIESHEDSAIRAGPSTKPELFVSSPSSALSEGEGMIDVCGGRVWMNQVDVVVEQSPSLIFIRMIDGHLTLESCSIAGLLSSSPEMPNSDDFSCSWGTSAFVLENTTTSITSSTFSELAEGAVNMKGGSLTIDSSTFRDNSPKHPSFPSARRNIDCSDEGNLTIGSLSGGDGTPTSPSPWISSSNCTLSGLESIIHAPFFVPALSSTSTAKSDKKKQTFSIAIQGATLIPCGLLLEVFDISKNGTDNQSHRIALTPTTTTSFNETHITLSPPLSSLSSLDSSLEWRGRLSYGDNQQTHDSFLVQSNAAERRSQSVKDNMKWWLPLAIVLGVSLLVLMLVVLLCWRRRTLQPAKKEVQKEELEEEELIEKMDIGEDPTVGRLVIDSSAGAMKDKTITKHRPEQAQTQLPDSQIGTASTHPFVEVVEVMDCASFGLHFVSRQNSLYNRLHVEKKPLDDKRDKEQQIAAALLKMKKMKPSADVLLHLSSHWLKINKEGDLCLLLEDGIRPPNGEQSHTEVQTDKKPLIDCEREKSEGERWRAPEQFLEKGEIEQQIDTSHVSVFRLGLVLWEMETGQIPFGETDAVNACRQLKAGIVPAMDGVQSVSMRELITHCLCVNADDRPSLESVVTTLCEMEENELVCLDGLIS</sequence>
<dbReference type="InterPro" id="IPR001245">
    <property type="entry name" value="Ser-Thr/Tyr_kinase_cat_dom"/>
</dbReference>
<reference evidence="4 5" key="1">
    <citation type="journal article" date="2022" name="bioRxiv">
        <title>Genomics of Preaxostyla Flagellates Illuminates Evolutionary Transitions and the Path Towards Mitochondrial Loss.</title>
        <authorList>
            <person name="Novak L.V.F."/>
            <person name="Treitli S.C."/>
            <person name="Pyrih J."/>
            <person name="Halakuc P."/>
            <person name="Pipaliya S.V."/>
            <person name="Vacek V."/>
            <person name="Brzon O."/>
            <person name="Soukal P."/>
            <person name="Eme L."/>
            <person name="Dacks J.B."/>
            <person name="Karnkowska A."/>
            <person name="Elias M."/>
            <person name="Hampl V."/>
        </authorList>
    </citation>
    <scope>NUCLEOTIDE SEQUENCE [LARGE SCALE GENOMIC DNA]</scope>
    <source>
        <strain evidence="4">NAU3</strain>
        <tissue evidence="4">Gut</tissue>
    </source>
</reference>
<feature type="domain" description="Protein kinase" evidence="3">
    <location>
        <begin position="1704"/>
        <end position="2063"/>
    </location>
</feature>